<evidence type="ECO:0000313" key="2">
    <source>
        <dbReference type="EMBL" id="KAI5344198.1"/>
    </source>
</evidence>
<keyword evidence="1" id="KW-1133">Transmembrane helix</keyword>
<accession>A0AAD4ZGA6</accession>
<comment type="caution">
    <text evidence="2">The sequence shown here is derived from an EMBL/GenBank/DDBJ whole genome shotgun (WGS) entry which is preliminary data.</text>
</comment>
<protein>
    <submittedName>
        <fullName evidence="2">Uncharacterized protein</fullName>
    </submittedName>
</protein>
<reference evidence="2 3" key="1">
    <citation type="journal article" date="2022" name="G3 (Bethesda)">
        <title>Whole-genome sequence and methylome profiling of the almond [Prunus dulcis (Mill.) D.A. Webb] cultivar 'Nonpareil'.</title>
        <authorList>
            <person name="D'Amico-Willman K.M."/>
            <person name="Ouma W.Z."/>
            <person name="Meulia T."/>
            <person name="Sideli G.M."/>
            <person name="Gradziel T.M."/>
            <person name="Fresnedo-Ramirez J."/>
        </authorList>
    </citation>
    <scope>NUCLEOTIDE SEQUENCE [LARGE SCALE GENOMIC DNA]</scope>
    <source>
        <strain evidence="2">Clone GOH B32 T37-40</strain>
    </source>
</reference>
<name>A0AAD4ZGA6_PRUDU</name>
<dbReference type="Proteomes" id="UP001054821">
    <property type="component" value="Chromosome 2"/>
</dbReference>
<dbReference type="EMBL" id="JAJFAZ020000002">
    <property type="protein sequence ID" value="KAI5344198.1"/>
    <property type="molecule type" value="Genomic_DNA"/>
</dbReference>
<keyword evidence="1" id="KW-0812">Transmembrane</keyword>
<evidence type="ECO:0000256" key="1">
    <source>
        <dbReference type="SAM" id="Phobius"/>
    </source>
</evidence>
<keyword evidence="1" id="KW-0472">Membrane</keyword>
<keyword evidence="3" id="KW-1185">Reference proteome</keyword>
<evidence type="ECO:0000313" key="3">
    <source>
        <dbReference type="Proteomes" id="UP001054821"/>
    </source>
</evidence>
<gene>
    <name evidence="2" type="ORF">L3X38_012075</name>
</gene>
<organism evidence="2 3">
    <name type="scientific">Prunus dulcis</name>
    <name type="common">Almond</name>
    <name type="synonym">Amygdalus dulcis</name>
    <dbReference type="NCBI Taxonomy" id="3755"/>
    <lineage>
        <taxon>Eukaryota</taxon>
        <taxon>Viridiplantae</taxon>
        <taxon>Streptophyta</taxon>
        <taxon>Embryophyta</taxon>
        <taxon>Tracheophyta</taxon>
        <taxon>Spermatophyta</taxon>
        <taxon>Magnoliopsida</taxon>
        <taxon>eudicotyledons</taxon>
        <taxon>Gunneridae</taxon>
        <taxon>Pentapetalae</taxon>
        <taxon>rosids</taxon>
        <taxon>fabids</taxon>
        <taxon>Rosales</taxon>
        <taxon>Rosaceae</taxon>
        <taxon>Amygdaloideae</taxon>
        <taxon>Amygdaleae</taxon>
        <taxon>Prunus</taxon>
    </lineage>
</organism>
<dbReference type="AlphaFoldDB" id="A0AAD4ZGA6"/>
<sequence length="66" mass="7223">MFTSRFVRPLSGQNCSFFSLKGAEVAVLDGTKRKWVATGASLGSFVVLLLVVAAYRVYVENKIPII</sequence>
<feature type="transmembrane region" description="Helical" evidence="1">
    <location>
        <begin position="35"/>
        <end position="58"/>
    </location>
</feature>
<proteinExistence type="predicted"/>